<dbReference type="InterPro" id="IPR051052">
    <property type="entry name" value="Diverse_substrate_MTase"/>
</dbReference>
<name>A0ABW1NVA6_9ACTN</name>
<gene>
    <name evidence="4" type="ORF">ACFP1K_37210</name>
</gene>
<dbReference type="EC" id="2.1.1.-" evidence="4"/>
<dbReference type="InterPro" id="IPR041698">
    <property type="entry name" value="Methyltransf_25"/>
</dbReference>
<dbReference type="SUPFAM" id="SSF53335">
    <property type="entry name" value="S-adenosyl-L-methionine-dependent methyltransferases"/>
    <property type="match status" value="1"/>
</dbReference>
<evidence type="ECO:0000256" key="1">
    <source>
        <dbReference type="ARBA" id="ARBA00022603"/>
    </source>
</evidence>
<evidence type="ECO:0000313" key="5">
    <source>
        <dbReference type="Proteomes" id="UP001596137"/>
    </source>
</evidence>
<dbReference type="Proteomes" id="UP001596137">
    <property type="component" value="Unassembled WGS sequence"/>
</dbReference>
<feature type="domain" description="Methyltransferase" evidence="3">
    <location>
        <begin position="47"/>
        <end position="137"/>
    </location>
</feature>
<reference evidence="5" key="1">
    <citation type="journal article" date="2019" name="Int. J. Syst. Evol. Microbiol.">
        <title>The Global Catalogue of Microorganisms (GCM) 10K type strain sequencing project: providing services to taxonomists for standard genome sequencing and annotation.</title>
        <authorList>
            <consortium name="The Broad Institute Genomics Platform"/>
            <consortium name="The Broad Institute Genome Sequencing Center for Infectious Disease"/>
            <person name="Wu L."/>
            <person name="Ma J."/>
        </authorList>
    </citation>
    <scope>NUCLEOTIDE SEQUENCE [LARGE SCALE GENOMIC DNA]</scope>
    <source>
        <strain evidence="5">JCM 30346</strain>
    </source>
</reference>
<keyword evidence="5" id="KW-1185">Reference proteome</keyword>
<dbReference type="InterPro" id="IPR029063">
    <property type="entry name" value="SAM-dependent_MTases_sf"/>
</dbReference>
<keyword evidence="2 4" id="KW-0808">Transferase</keyword>
<dbReference type="Pfam" id="PF13649">
    <property type="entry name" value="Methyltransf_25"/>
    <property type="match status" value="1"/>
</dbReference>
<accession>A0ABW1NVA6</accession>
<dbReference type="EMBL" id="JBHSRF010000103">
    <property type="protein sequence ID" value="MFC6086853.1"/>
    <property type="molecule type" value="Genomic_DNA"/>
</dbReference>
<comment type="caution">
    <text evidence="4">The sequence shown here is derived from an EMBL/GenBank/DDBJ whole genome shotgun (WGS) entry which is preliminary data.</text>
</comment>
<dbReference type="RefSeq" id="WP_380762438.1">
    <property type="nucleotide sequence ID" value="NZ_JBHSRF010000103.1"/>
</dbReference>
<dbReference type="PANTHER" id="PTHR44942">
    <property type="entry name" value="METHYLTRANSF_11 DOMAIN-CONTAINING PROTEIN"/>
    <property type="match status" value="1"/>
</dbReference>
<evidence type="ECO:0000259" key="3">
    <source>
        <dbReference type="Pfam" id="PF13649"/>
    </source>
</evidence>
<dbReference type="GO" id="GO:0008168">
    <property type="term" value="F:methyltransferase activity"/>
    <property type="evidence" value="ECO:0007669"/>
    <property type="project" value="UniProtKB-KW"/>
</dbReference>
<dbReference type="Gene3D" id="3.40.50.150">
    <property type="entry name" value="Vaccinia Virus protein VP39"/>
    <property type="match status" value="1"/>
</dbReference>
<evidence type="ECO:0000313" key="4">
    <source>
        <dbReference type="EMBL" id="MFC6086853.1"/>
    </source>
</evidence>
<keyword evidence="1 4" id="KW-0489">Methyltransferase</keyword>
<sequence length="265" mass="28510">MSEDDRVTLRQIFDEDAELYDRARPAYPPELFDALAELAGIGPGRRVLEIGCGTGQATLPLAERGCEIVAVELGPAMARVARRNLAAFPSAEVVTAAFEDWPLPERPFDAVVSATAFHWIDPAVRVAKSAAALRPGGALATIATHHVAGGTADFFAAVQDCYERFDPATPPGLRPSAAADIPHDGAEIDASDRFGPAAFHRCEWDVPYTTAQYVDVLNTYSGHRALPPDDRAGLLDCVTALIDGRHGGHIVKRYMAELRVARRVA</sequence>
<proteinExistence type="predicted"/>
<evidence type="ECO:0000256" key="2">
    <source>
        <dbReference type="ARBA" id="ARBA00022679"/>
    </source>
</evidence>
<organism evidence="4 5">
    <name type="scientific">Sphaerisporangium aureirubrum</name>
    <dbReference type="NCBI Taxonomy" id="1544736"/>
    <lineage>
        <taxon>Bacteria</taxon>
        <taxon>Bacillati</taxon>
        <taxon>Actinomycetota</taxon>
        <taxon>Actinomycetes</taxon>
        <taxon>Streptosporangiales</taxon>
        <taxon>Streptosporangiaceae</taxon>
        <taxon>Sphaerisporangium</taxon>
    </lineage>
</organism>
<dbReference type="PANTHER" id="PTHR44942:SF4">
    <property type="entry name" value="METHYLTRANSFERASE TYPE 11 DOMAIN-CONTAINING PROTEIN"/>
    <property type="match status" value="1"/>
</dbReference>
<dbReference type="GO" id="GO:0032259">
    <property type="term" value="P:methylation"/>
    <property type="evidence" value="ECO:0007669"/>
    <property type="project" value="UniProtKB-KW"/>
</dbReference>
<protein>
    <submittedName>
        <fullName evidence="4">Class I SAM-dependent methyltransferase</fullName>
        <ecNumber evidence="4">2.1.1.-</ecNumber>
    </submittedName>
</protein>
<dbReference type="CDD" id="cd02440">
    <property type="entry name" value="AdoMet_MTases"/>
    <property type="match status" value="1"/>
</dbReference>